<reference evidence="2" key="1">
    <citation type="submission" date="2014-09" db="EMBL/GenBank/DDBJ databases">
        <authorList>
            <person name="Magalhaes I.L.F."/>
            <person name="Oliveira U."/>
            <person name="Santos F.R."/>
            <person name="Vidigal T.H.D.A."/>
            <person name="Brescovit A.D."/>
            <person name="Santos A.J."/>
        </authorList>
    </citation>
    <scope>NUCLEOTIDE SEQUENCE</scope>
    <source>
        <tissue evidence="2">Shoot tissue taken approximately 20 cm above the soil surface</tissue>
    </source>
</reference>
<evidence type="ECO:0000256" key="1">
    <source>
        <dbReference type="SAM" id="MobiDB-lite"/>
    </source>
</evidence>
<feature type="compositionally biased region" description="Basic and acidic residues" evidence="1">
    <location>
        <begin position="8"/>
        <end position="24"/>
    </location>
</feature>
<protein>
    <submittedName>
        <fullName evidence="2">Uncharacterized protein</fullName>
    </submittedName>
</protein>
<feature type="region of interest" description="Disordered" evidence="1">
    <location>
        <begin position="1"/>
        <end position="24"/>
    </location>
</feature>
<organism evidence="2">
    <name type="scientific">Arundo donax</name>
    <name type="common">Giant reed</name>
    <name type="synonym">Donax arundinaceus</name>
    <dbReference type="NCBI Taxonomy" id="35708"/>
    <lineage>
        <taxon>Eukaryota</taxon>
        <taxon>Viridiplantae</taxon>
        <taxon>Streptophyta</taxon>
        <taxon>Embryophyta</taxon>
        <taxon>Tracheophyta</taxon>
        <taxon>Spermatophyta</taxon>
        <taxon>Magnoliopsida</taxon>
        <taxon>Liliopsida</taxon>
        <taxon>Poales</taxon>
        <taxon>Poaceae</taxon>
        <taxon>PACMAD clade</taxon>
        <taxon>Arundinoideae</taxon>
        <taxon>Arundineae</taxon>
        <taxon>Arundo</taxon>
    </lineage>
</organism>
<accession>A0A0A9BSX1</accession>
<evidence type="ECO:0000313" key="2">
    <source>
        <dbReference type="EMBL" id="JAD62377.1"/>
    </source>
</evidence>
<dbReference type="EMBL" id="GBRH01235518">
    <property type="protein sequence ID" value="JAD62377.1"/>
    <property type="molecule type" value="Transcribed_RNA"/>
</dbReference>
<reference evidence="2" key="2">
    <citation type="journal article" date="2015" name="Data Brief">
        <title>Shoot transcriptome of the giant reed, Arundo donax.</title>
        <authorList>
            <person name="Barrero R.A."/>
            <person name="Guerrero F.D."/>
            <person name="Moolhuijzen P."/>
            <person name="Goolsby J.A."/>
            <person name="Tidwell J."/>
            <person name="Bellgard S.E."/>
            <person name="Bellgard M.I."/>
        </authorList>
    </citation>
    <scope>NUCLEOTIDE SEQUENCE</scope>
    <source>
        <tissue evidence="2">Shoot tissue taken approximately 20 cm above the soil surface</tissue>
    </source>
</reference>
<dbReference type="AlphaFoldDB" id="A0A0A9BSX1"/>
<proteinExistence type="predicted"/>
<name>A0A0A9BSX1_ARUDO</name>
<sequence length="24" mass="2745">MSTLHKLGYREQNDDKADIAGERP</sequence>